<dbReference type="GO" id="GO:0010498">
    <property type="term" value="P:proteasomal protein catabolic process"/>
    <property type="evidence" value="ECO:0007669"/>
    <property type="project" value="InterPro"/>
</dbReference>
<dbReference type="EMBL" id="CP033898">
    <property type="protein sequence ID" value="AZA09274.1"/>
    <property type="molecule type" value="Genomic_DNA"/>
</dbReference>
<name>A0A3G6IZ71_9CORY</name>
<gene>
    <name evidence="3" type="primary">dop</name>
    <name evidence="3" type="ORF">CPPEL_05775</name>
</gene>
<dbReference type="PIRSF" id="PIRSF018077">
    <property type="entry name" value="UCP018077"/>
    <property type="match status" value="1"/>
</dbReference>
<dbReference type="AlphaFoldDB" id="A0A3G6IZ71"/>
<dbReference type="Pfam" id="PF03136">
    <property type="entry name" value="Pup_ligase"/>
    <property type="match status" value="1"/>
</dbReference>
<organism evidence="3 4">
    <name type="scientific">Corynebacterium pseudopelargi</name>
    <dbReference type="NCBI Taxonomy" id="2080757"/>
    <lineage>
        <taxon>Bacteria</taxon>
        <taxon>Bacillati</taxon>
        <taxon>Actinomycetota</taxon>
        <taxon>Actinomycetes</taxon>
        <taxon>Mycobacteriales</taxon>
        <taxon>Corynebacteriaceae</taxon>
        <taxon>Corynebacterium</taxon>
    </lineage>
</organism>
<dbReference type="KEGG" id="cpso:CPPEL_05775"/>
<protein>
    <submittedName>
        <fullName evidence="3">Pup deamidase/depupylase</fullName>
        <ecNumber evidence="3">3.4.-.-</ecNumber>
    </submittedName>
</protein>
<dbReference type="EC" id="3.4.-.-" evidence="3"/>
<dbReference type="PANTHER" id="PTHR42307:SF2">
    <property type="entry name" value="PUP DEAMIDASE_DEPUPYLASE"/>
    <property type="match status" value="1"/>
</dbReference>
<comment type="similarity">
    <text evidence="1">Belongs to the Pup ligase/Pup deamidase family. Pup deamidase subfamily.</text>
</comment>
<dbReference type="GO" id="GO:0005524">
    <property type="term" value="F:ATP binding"/>
    <property type="evidence" value="ECO:0007669"/>
    <property type="project" value="TreeGrafter"/>
</dbReference>
<sequence>MANSARVIGAETEYGIVTPTQPALSPIVSSTHAVVAYALAHNRSQVAPRWDFSEESPLKDSRGFDLRRYHTVPSIDPHAIGVANAMLGNGGRFYVDHAHPEYSAPEVTSAVDAARYDAAGDLFLLQAAALLKDYEAEGKSVLQGHDPCGEVKFYKNNVDGKGASYGAHENYSYHRSTPFDQLAAALIPFFVARQVFIGAGRMGKGPRGERPGFQISQRADYIEQEISLETTMNRGIINTRDESHTTEDFARLHVIIGDANMSHTSMLLKYGMTSLVLNAIEQGVDFSDVRMNNPVAEVTAVSYDPSLQHRISLADGSTKTALEILDIYRQRVQASNDDETLVLKVWDEVRQALEAGPLGAAHLLDWCAKYALVQNYIARGVAEDDPKLALIDLQYADIDPAKSLYHALVRKNRMRTLFSTEQLQQAAAQPPQSTRAWMRGNAVAYLDVQAASWERLTIGNTTVRIASLLHPNAQDCQAIDFQAQPDAQALLELRGVEAVEPSGERLH</sequence>
<dbReference type="GO" id="GO:0016811">
    <property type="term" value="F:hydrolase activity, acting on carbon-nitrogen (but not peptide) bonds, in linear amides"/>
    <property type="evidence" value="ECO:0007669"/>
    <property type="project" value="InterPro"/>
</dbReference>
<dbReference type="Proteomes" id="UP000271426">
    <property type="component" value="Chromosome"/>
</dbReference>
<dbReference type="InterPro" id="IPR004347">
    <property type="entry name" value="Pup_ligase/deamidase"/>
</dbReference>
<evidence type="ECO:0000256" key="2">
    <source>
        <dbReference type="PIRSR" id="PIRSR018077-1"/>
    </source>
</evidence>
<proteinExistence type="inferred from homology"/>
<accession>A0A3G6IZ71</accession>
<dbReference type="NCBIfam" id="TIGR03688">
    <property type="entry name" value="depupylase_Dop"/>
    <property type="match status" value="1"/>
</dbReference>
<dbReference type="GO" id="GO:0070490">
    <property type="term" value="P:protein pupylation"/>
    <property type="evidence" value="ECO:0007669"/>
    <property type="project" value="TreeGrafter"/>
</dbReference>
<dbReference type="OrthoDB" id="9760627at2"/>
<dbReference type="PANTHER" id="PTHR42307">
    <property type="entry name" value="PUP DEAMIDASE/DEPUPYLASE"/>
    <property type="match status" value="1"/>
</dbReference>
<evidence type="ECO:0000256" key="1">
    <source>
        <dbReference type="ARBA" id="ARBA00009114"/>
    </source>
</evidence>
<feature type="active site" description="Proton acceptor" evidence="2">
    <location>
        <position position="96"/>
    </location>
</feature>
<keyword evidence="4" id="KW-1185">Reference proteome</keyword>
<reference evidence="3 4" key="1">
    <citation type="submission" date="2018-11" db="EMBL/GenBank/DDBJ databases">
        <authorList>
            <person name="Kleinhagauer T."/>
            <person name="Glaeser S.P."/>
            <person name="Spergser J."/>
            <person name="Ruckert C."/>
            <person name="Kaempfer P."/>
            <person name="Busse H.-J."/>
        </authorList>
    </citation>
    <scope>NUCLEOTIDE SEQUENCE [LARGE SCALE GENOMIC DNA]</scope>
    <source>
        <strain evidence="3 4">812CH</strain>
    </source>
</reference>
<keyword evidence="3" id="KW-0378">Hydrolase</keyword>
<evidence type="ECO:0000313" key="3">
    <source>
        <dbReference type="EMBL" id="AZA09274.1"/>
    </source>
</evidence>
<dbReference type="GO" id="GO:0019941">
    <property type="term" value="P:modification-dependent protein catabolic process"/>
    <property type="evidence" value="ECO:0007669"/>
    <property type="project" value="InterPro"/>
</dbReference>
<dbReference type="InterPro" id="IPR022366">
    <property type="entry name" value="Pup_deamidase"/>
</dbReference>
<dbReference type="GO" id="GO:0008233">
    <property type="term" value="F:peptidase activity"/>
    <property type="evidence" value="ECO:0007669"/>
    <property type="project" value="InterPro"/>
</dbReference>
<evidence type="ECO:0000313" key="4">
    <source>
        <dbReference type="Proteomes" id="UP000271426"/>
    </source>
</evidence>
<dbReference type="RefSeq" id="WP_123960226.1">
    <property type="nucleotide sequence ID" value="NZ_CP033898.1"/>
</dbReference>